<dbReference type="FunFam" id="3.40.50.300:FF:000120">
    <property type="entry name" value="ATP-dependent chaperone ClpB"/>
    <property type="match status" value="1"/>
</dbReference>
<dbReference type="Proteomes" id="UP000317909">
    <property type="component" value="Chromosome"/>
</dbReference>
<dbReference type="InterPro" id="IPR036628">
    <property type="entry name" value="Clp_N_dom_sf"/>
</dbReference>
<evidence type="ECO:0000256" key="2">
    <source>
        <dbReference type="ARBA" id="ARBA00017574"/>
    </source>
</evidence>
<dbReference type="InterPro" id="IPR004176">
    <property type="entry name" value="Clp_R_N"/>
</dbReference>
<dbReference type="InterPro" id="IPR018368">
    <property type="entry name" value="ClpA/B_CS1"/>
</dbReference>
<dbReference type="GO" id="GO:0042026">
    <property type="term" value="P:protein refolding"/>
    <property type="evidence" value="ECO:0007669"/>
    <property type="project" value="UniProtKB-UniRule"/>
</dbReference>
<dbReference type="PANTHER" id="PTHR11638">
    <property type="entry name" value="ATP-DEPENDENT CLP PROTEASE"/>
    <property type="match status" value="1"/>
</dbReference>
<comment type="subunit">
    <text evidence="8">Homohexamer. The oligomerization is ATP-dependent.</text>
</comment>
<dbReference type="OrthoDB" id="9803641at2"/>
<dbReference type="RefSeq" id="WP_145432269.1">
    <property type="nucleotide sequence ID" value="NZ_CP036339.1"/>
</dbReference>
<evidence type="ECO:0000256" key="4">
    <source>
        <dbReference type="ARBA" id="ARBA00022741"/>
    </source>
</evidence>
<dbReference type="InterPro" id="IPR050130">
    <property type="entry name" value="ClpA_ClpB"/>
</dbReference>
<dbReference type="Pfam" id="PF02861">
    <property type="entry name" value="Clp_N"/>
    <property type="match status" value="1"/>
</dbReference>
<organism evidence="13 14">
    <name type="scientific">Lacipirellula limnantheis</name>
    <dbReference type="NCBI Taxonomy" id="2528024"/>
    <lineage>
        <taxon>Bacteria</taxon>
        <taxon>Pseudomonadati</taxon>
        <taxon>Planctomycetota</taxon>
        <taxon>Planctomycetia</taxon>
        <taxon>Pirellulales</taxon>
        <taxon>Lacipirellulaceae</taxon>
        <taxon>Lacipirellula</taxon>
    </lineage>
</organism>
<dbReference type="EMBL" id="CP036339">
    <property type="protein sequence ID" value="QDT72731.1"/>
    <property type="molecule type" value="Genomic_DNA"/>
</dbReference>
<dbReference type="GO" id="GO:0005524">
    <property type="term" value="F:ATP binding"/>
    <property type="evidence" value="ECO:0007669"/>
    <property type="project" value="UniProtKB-UniRule"/>
</dbReference>
<evidence type="ECO:0000256" key="5">
    <source>
        <dbReference type="ARBA" id="ARBA00022840"/>
    </source>
</evidence>
<keyword evidence="3 9" id="KW-0677">Repeat</keyword>
<proteinExistence type="inferred from homology"/>
<evidence type="ECO:0000256" key="1">
    <source>
        <dbReference type="ARBA" id="ARBA00008675"/>
    </source>
</evidence>
<dbReference type="InterPro" id="IPR027417">
    <property type="entry name" value="P-loop_NTPase"/>
</dbReference>
<dbReference type="PROSITE" id="PS00871">
    <property type="entry name" value="CLPAB_2"/>
    <property type="match status" value="1"/>
</dbReference>
<evidence type="ECO:0000256" key="7">
    <source>
        <dbReference type="ARBA" id="ARBA00023186"/>
    </source>
</evidence>
<comment type="similarity">
    <text evidence="1 10">Belongs to the ClpA/ClpB family.</text>
</comment>
<keyword evidence="5 10" id="KW-0067">ATP-binding</keyword>
<evidence type="ECO:0000256" key="10">
    <source>
        <dbReference type="RuleBase" id="RU004432"/>
    </source>
</evidence>
<dbReference type="SMART" id="SM00382">
    <property type="entry name" value="AAA"/>
    <property type="match status" value="2"/>
</dbReference>
<keyword evidence="6 11" id="KW-0175">Coiled coil</keyword>
<gene>
    <name evidence="11 13" type="primary">clpB</name>
    <name evidence="13" type="ORF">I41_19130</name>
</gene>
<protein>
    <recommendedName>
        <fullName evidence="2 11">Chaperone protein ClpB</fullName>
    </recommendedName>
</protein>
<evidence type="ECO:0000256" key="11">
    <source>
        <dbReference type="RuleBase" id="RU362034"/>
    </source>
</evidence>
<keyword evidence="11" id="KW-0963">Cytoplasm</keyword>
<evidence type="ECO:0000256" key="8">
    <source>
        <dbReference type="ARBA" id="ARBA00026057"/>
    </source>
</evidence>
<dbReference type="GO" id="GO:0005737">
    <property type="term" value="C:cytoplasm"/>
    <property type="evidence" value="ECO:0007669"/>
    <property type="project" value="UniProtKB-SubCell"/>
</dbReference>
<dbReference type="GO" id="GO:0034605">
    <property type="term" value="P:cellular response to heat"/>
    <property type="evidence" value="ECO:0007669"/>
    <property type="project" value="TreeGrafter"/>
</dbReference>
<name>A0A517TWJ0_9BACT</name>
<evidence type="ECO:0000259" key="12">
    <source>
        <dbReference type="PROSITE" id="PS51903"/>
    </source>
</evidence>
<feature type="coiled-coil region" evidence="11">
    <location>
        <begin position="414"/>
        <end position="536"/>
    </location>
</feature>
<accession>A0A517TWJ0</accession>
<dbReference type="SUPFAM" id="SSF52540">
    <property type="entry name" value="P-loop containing nucleoside triphosphate hydrolases"/>
    <property type="match status" value="2"/>
</dbReference>
<dbReference type="Pfam" id="PF00004">
    <property type="entry name" value="AAA"/>
    <property type="match status" value="1"/>
</dbReference>
<evidence type="ECO:0000313" key="13">
    <source>
        <dbReference type="EMBL" id="QDT72731.1"/>
    </source>
</evidence>
<dbReference type="Gene3D" id="1.10.1780.10">
    <property type="entry name" value="Clp, N-terminal domain"/>
    <property type="match status" value="1"/>
</dbReference>
<dbReference type="InterPro" id="IPR003959">
    <property type="entry name" value="ATPase_AAA_core"/>
</dbReference>
<keyword evidence="7 10" id="KW-0143">Chaperone</keyword>
<dbReference type="Pfam" id="PF10431">
    <property type="entry name" value="ClpB_D2-small"/>
    <property type="match status" value="1"/>
</dbReference>
<dbReference type="FunFam" id="3.40.50.300:FF:000010">
    <property type="entry name" value="Chaperone clpB 1, putative"/>
    <property type="match status" value="1"/>
</dbReference>
<comment type="subcellular location">
    <subcellularLocation>
        <location evidence="11">Cytoplasm</location>
    </subcellularLocation>
</comment>
<comment type="subunit">
    <text evidence="11">Homohexamer; The oligomerization is ATP-dependent.</text>
</comment>
<dbReference type="Gene3D" id="1.10.8.60">
    <property type="match status" value="1"/>
</dbReference>
<dbReference type="SMART" id="SM01086">
    <property type="entry name" value="ClpB_D2-small"/>
    <property type="match status" value="1"/>
</dbReference>
<dbReference type="PROSITE" id="PS51903">
    <property type="entry name" value="CLP_R"/>
    <property type="match status" value="1"/>
</dbReference>
<dbReference type="KEGG" id="llh:I41_19130"/>
<dbReference type="NCBIfam" id="TIGR03346">
    <property type="entry name" value="chaperone_ClpB"/>
    <property type="match status" value="1"/>
</dbReference>
<dbReference type="Pfam" id="PF07724">
    <property type="entry name" value="AAA_2"/>
    <property type="match status" value="1"/>
</dbReference>
<feature type="domain" description="Clp R" evidence="12">
    <location>
        <begin position="5"/>
        <end position="147"/>
    </location>
</feature>
<keyword evidence="4 10" id="KW-0547">Nucleotide-binding</keyword>
<dbReference type="PRINTS" id="PR00300">
    <property type="entry name" value="CLPPROTEASEA"/>
</dbReference>
<dbReference type="PROSITE" id="PS00870">
    <property type="entry name" value="CLPAB_1"/>
    <property type="match status" value="1"/>
</dbReference>
<evidence type="ECO:0000256" key="9">
    <source>
        <dbReference type="PROSITE-ProRule" id="PRU01251"/>
    </source>
</evidence>
<dbReference type="InterPro" id="IPR003593">
    <property type="entry name" value="AAA+_ATPase"/>
</dbReference>
<dbReference type="InterPro" id="IPR041546">
    <property type="entry name" value="ClpA/ClpB_AAA_lid"/>
</dbReference>
<dbReference type="InterPro" id="IPR028299">
    <property type="entry name" value="ClpA/B_CS2"/>
</dbReference>
<evidence type="ECO:0000256" key="3">
    <source>
        <dbReference type="ARBA" id="ARBA00022737"/>
    </source>
</evidence>
<dbReference type="AlphaFoldDB" id="A0A517TWJ0"/>
<dbReference type="CDD" id="cd00009">
    <property type="entry name" value="AAA"/>
    <property type="match status" value="1"/>
</dbReference>
<dbReference type="InterPro" id="IPR001270">
    <property type="entry name" value="ClpA/B"/>
</dbReference>
<dbReference type="GO" id="GO:0016887">
    <property type="term" value="F:ATP hydrolysis activity"/>
    <property type="evidence" value="ECO:0007669"/>
    <property type="project" value="InterPro"/>
</dbReference>
<dbReference type="Pfam" id="PF17871">
    <property type="entry name" value="AAA_lid_9"/>
    <property type="match status" value="1"/>
</dbReference>
<dbReference type="SUPFAM" id="SSF81923">
    <property type="entry name" value="Double Clp-N motif"/>
    <property type="match status" value="1"/>
</dbReference>
<sequence length="895" mass="99346">MAFRFDKLTQKAQEAVQRAQEIAADAGNPQIESLHLLSALVDEQEGIVRPLLDAVGVNQQQLRQMITAELSHLPKASGGAPPQLGSELTRVLDAAQQAAAEMKDDFVSTEHLLLALSRTKSKAQDTLKLNAVSEKDLLAAMQKVRGSARVTDQNPEGKFQALEKYGIDLVARAAQGKLDPVIGRDQEIRRVVQVLSRRRKNNPVLIGDPGVGKTAIAEGLALRIVQGDVPQSLKNKKVVALDMGALIAGAKYRGEFEERLKAVLREVQDAQGQVILFIDELHTVVGAGAAEGGNDAANLLKPALARGELRCIGATTLDEYRKYIEKDAALERRFQPVFIGEPSVEDTIAILRGLKPRYEAHHKGVKIKDSALVAAAELSHRYIADRFLPDKAIDLMDEATSRLAMELESVPEEIDRIQRRLVQLELAARQLAEEKEEHAQQRLEEINEEMEELRRELANLREQWESEKLGVGDVAQVREELQKADHEYTQLAASVKERQSMGQVVGEDLYQSLYVLDSKRKKLQQRLEELEKLQGTPEAEASKGKKRLLRQEVGPDEIAEVVSAWTGIPVSRMLEAERAKLLVLEERLHQRVVGQDEAVRAVANAVRRSRSGLQDPNRPIGSFLFCGPTGVGKTELCKALAETLFDDENAMVRIDMSEFMEKHTVSRLIGAPPGYVGYEEGGKLTEAVRRRPYSVVLLDEIEKAHRDVFNILLQVLDDGRLTDNHGHTVDFTNTIVVMTSNVGSQVIQQIAAENGTQEEMRDALDEALKTRFLPEFLNRIDDIIVFHPLDRSQVGRIVDLQLVRLERQLAKAGLHLHVTPAARERIATLGYDPAFGARPVKRVIQQTIQNPLATELLRGEYPEGSTIEVDADGDGDDFVFRRVDGGVSQPVGSRK</sequence>
<reference evidence="13 14" key="1">
    <citation type="submission" date="2019-02" db="EMBL/GenBank/DDBJ databases">
        <title>Deep-cultivation of Planctomycetes and their phenomic and genomic characterization uncovers novel biology.</title>
        <authorList>
            <person name="Wiegand S."/>
            <person name="Jogler M."/>
            <person name="Boedeker C."/>
            <person name="Pinto D."/>
            <person name="Vollmers J."/>
            <person name="Rivas-Marin E."/>
            <person name="Kohn T."/>
            <person name="Peeters S.H."/>
            <person name="Heuer A."/>
            <person name="Rast P."/>
            <person name="Oberbeckmann S."/>
            <person name="Bunk B."/>
            <person name="Jeske O."/>
            <person name="Meyerdierks A."/>
            <person name="Storesund J.E."/>
            <person name="Kallscheuer N."/>
            <person name="Luecker S."/>
            <person name="Lage O.M."/>
            <person name="Pohl T."/>
            <person name="Merkel B.J."/>
            <person name="Hornburger P."/>
            <person name="Mueller R.-W."/>
            <person name="Bruemmer F."/>
            <person name="Labrenz M."/>
            <person name="Spormann A.M."/>
            <person name="Op den Camp H."/>
            <person name="Overmann J."/>
            <person name="Amann R."/>
            <person name="Jetten M.S.M."/>
            <person name="Mascher T."/>
            <person name="Medema M.H."/>
            <person name="Devos D.P."/>
            <person name="Kaster A.-K."/>
            <person name="Ovreas L."/>
            <person name="Rohde M."/>
            <person name="Galperin M.Y."/>
            <person name="Jogler C."/>
        </authorList>
    </citation>
    <scope>NUCLEOTIDE SEQUENCE [LARGE SCALE GENOMIC DNA]</scope>
    <source>
        <strain evidence="13 14">I41</strain>
    </source>
</reference>
<dbReference type="InterPro" id="IPR019489">
    <property type="entry name" value="Clp_ATPase_C"/>
</dbReference>
<dbReference type="Gene3D" id="3.40.50.300">
    <property type="entry name" value="P-loop containing nucleotide triphosphate hydrolases"/>
    <property type="match status" value="3"/>
</dbReference>
<keyword evidence="14" id="KW-1185">Reference proteome</keyword>
<evidence type="ECO:0000256" key="6">
    <source>
        <dbReference type="ARBA" id="ARBA00023054"/>
    </source>
</evidence>
<dbReference type="InterPro" id="IPR017730">
    <property type="entry name" value="Chaperonin_ClpB"/>
</dbReference>
<dbReference type="FunFam" id="3.40.50.300:FF:000025">
    <property type="entry name" value="ATP-dependent Clp protease subunit"/>
    <property type="match status" value="1"/>
</dbReference>
<comment type="function">
    <text evidence="11">Part of a stress-induced multi-chaperone system, it is involved in the recovery of the cell from heat-induced damage, in cooperation with DnaK, DnaJ and GrpE.</text>
</comment>
<dbReference type="PANTHER" id="PTHR11638:SF18">
    <property type="entry name" value="HEAT SHOCK PROTEIN 104"/>
    <property type="match status" value="1"/>
</dbReference>
<dbReference type="CDD" id="cd19499">
    <property type="entry name" value="RecA-like_ClpB_Hsp104-like"/>
    <property type="match status" value="1"/>
</dbReference>
<evidence type="ECO:0000313" key="14">
    <source>
        <dbReference type="Proteomes" id="UP000317909"/>
    </source>
</evidence>
<keyword evidence="11" id="KW-0346">Stress response</keyword>